<dbReference type="InterPro" id="IPR002563">
    <property type="entry name" value="Flavin_Rdtase-like_dom"/>
</dbReference>
<dbReference type="PANTHER" id="PTHR30466:SF1">
    <property type="entry name" value="FMN REDUCTASE (NADH) RUTF"/>
    <property type="match status" value="1"/>
</dbReference>
<evidence type="ECO:0000313" key="3">
    <source>
        <dbReference type="EMBL" id="SUA81335.1"/>
    </source>
</evidence>
<keyword evidence="1 3" id="KW-0560">Oxidoreductase</keyword>
<evidence type="ECO:0000313" key="4">
    <source>
        <dbReference type="Proteomes" id="UP000254573"/>
    </source>
</evidence>
<evidence type="ECO:0000259" key="2">
    <source>
        <dbReference type="SMART" id="SM00903"/>
    </source>
</evidence>
<dbReference type="GO" id="GO:0042602">
    <property type="term" value="F:riboflavin reductase (NADPH) activity"/>
    <property type="evidence" value="ECO:0007669"/>
    <property type="project" value="TreeGrafter"/>
</dbReference>
<dbReference type="GO" id="GO:0010181">
    <property type="term" value="F:FMN binding"/>
    <property type="evidence" value="ECO:0007669"/>
    <property type="project" value="InterPro"/>
</dbReference>
<dbReference type="Pfam" id="PF01613">
    <property type="entry name" value="Flavin_Reduct"/>
    <property type="match status" value="1"/>
</dbReference>
<sequence>MAMSALPDPTDPTDPTDPAVAAAFRATLRRMASTVTIVTASDGERRHGMTMTAVTSLSLDPPSLLICVNRSTLLHEILMGARHFCVNVLRHDQADVSTAFSGAASPETRFFVGRWGTHPLGVDYLDTAQSNVFCRRSAALPYGTHTIFIGAVEDVRAGERGDVSSARDDGSHREQGDDRPLLYCNAAYC</sequence>
<dbReference type="Proteomes" id="UP000254573">
    <property type="component" value="Unassembled WGS sequence"/>
</dbReference>
<reference evidence="3 4" key="1">
    <citation type="submission" date="2018-06" db="EMBL/GenBank/DDBJ databases">
        <authorList>
            <consortium name="Pathogen Informatics"/>
            <person name="Doyle S."/>
        </authorList>
    </citation>
    <scope>NUCLEOTIDE SEQUENCE [LARGE SCALE GENOMIC DNA]</scope>
    <source>
        <strain evidence="3 4">NCTC13160</strain>
    </source>
</reference>
<gene>
    <name evidence="3" type="primary">rutF</name>
    <name evidence="3" type="ORF">NCTC13160_04207</name>
</gene>
<dbReference type="EMBL" id="UGSG01000001">
    <property type="protein sequence ID" value="SUA81335.1"/>
    <property type="molecule type" value="Genomic_DNA"/>
</dbReference>
<proteinExistence type="predicted"/>
<name>A0A378YVZ2_9BURK</name>
<evidence type="ECO:0000256" key="1">
    <source>
        <dbReference type="ARBA" id="ARBA00023002"/>
    </source>
</evidence>
<accession>A0A378YVZ2</accession>
<dbReference type="SMART" id="SM00903">
    <property type="entry name" value="Flavin_Reduct"/>
    <property type="match status" value="1"/>
</dbReference>
<dbReference type="InterPro" id="IPR012349">
    <property type="entry name" value="Split_barrel_FMN-bd"/>
</dbReference>
<dbReference type="SUPFAM" id="SSF50475">
    <property type="entry name" value="FMN-binding split barrel"/>
    <property type="match status" value="1"/>
</dbReference>
<dbReference type="PANTHER" id="PTHR30466">
    <property type="entry name" value="FLAVIN REDUCTASE"/>
    <property type="match status" value="1"/>
</dbReference>
<dbReference type="GO" id="GO:0052874">
    <property type="term" value="F:FMN reductase (NADH) activity"/>
    <property type="evidence" value="ECO:0007669"/>
    <property type="project" value="UniProtKB-EC"/>
</dbReference>
<feature type="domain" description="Flavin reductase like" evidence="2">
    <location>
        <begin position="28"/>
        <end position="164"/>
    </location>
</feature>
<dbReference type="InterPro" id="IPR050268">
    <property type="entry name" value="NADH-dep_flavin_reductase"/>
</dbReference>
<protein>
    <submittedName>
        <fullName evidence="3">FMN reductase (NADH) RutF</fullName>
        <ecNumber evidence="3">1.5.1.42</ecNumber>
    </submittedName>
</protein>
<dbReference type="EC" id="1.5.1.42" evidence="3"/>
<dbReference type="STRING" id="93220.A6P55_17910"/>
<organism evidence="3 4">
    <name type="scientific">Pandoraea pnomenusa</name>
    <dbReference type="NCBI Taxonomy" id="93220"/>
    <lineage>
        <taxon>Bacteria</taxon>
        <taxon>Pseudomonadati</taxon>
        <taxon>Pseudomonadota</taxon>
        <taxon>Betaproteobacteria</taxon>
        <taxon>Burkholderiales</taxon>
        <taxon>Burkholderiaceae</taxon>
        <taxon>Pandoraea</taxon>
    </lineage>
</organism>
<dbReference type="Gene3D" id="2.30.110.10">
    <property type="entry name" value="Electron Transport, Fmn-binding Protein, Chain A"/>
    <property type="match status" value="1"/>
</dbReference>
<dbReference type="GO" id="GO:0006208">
    <property type="term" value="P:pyrimidine nucleobase catabolic process"/>
    <property type="evidence" value="ECO:0007669"/>
    <property type="project" value="TreeGrafter"/>
</dbReference>
<dbReference type="AlphaFoldDB" id="A0A378YVZ2"/>